<dbReference type="Pfam" id="PF00209">
    <property type="entry name" value="SNF"/>
    <property type="match status" value="2"/>
</dbReference>
<evidence type="ECO:0000256" key="6">
    <source>
        <dbReference type="SAM" id="Phobius"/>
    </source>
</evidence>
<feature type="transmembrane region" description="Helical" evidence="6">
    <location>
        <begin position="372"/>
        <end position="394"/>
    </location>
</feature>
<protein>
    <submittedName>
        <fullName evidence="7">Neurotransmitter:Na+ symporter, NSS family</fullName>
    </submittedName>
</protein>
<evidence type="ECO:0000313" key="7">
    <source>
        <dbReference type="EMBL" id="SFH16521.1"/>
    </source>
</evidence>
<evidence type="ECO:0000256" key="1">
    <source>
        <dbReference type="ARBA" id="ARBA00004141"/>
    </source>
</evidence>
<keyword evidence="2" id="KW-0813">Transport</keyword>
<keyword evidence="4 6" id="KW-1133">Transmembrane helix</keyword>
<name>A0A1I2XWR4_9GAMM</name>
<feature type="transmembrane region" description="Helical" evidence="6">
    <location>
        <begin position="205"/>
        <end position="225"/>
    </location>
</feature>
<dbReference type="InterPro" id="IPR000175">
    <property type="entry name" value="Na/ntran_symport"/>
</dbReference>
<evidence type="ECO:0000256" key="4">
    <source>
        <dbReference type="ARBA" id="ARBA00022989"/>
    </source>
</evidence>
<feature type="transmembrane region" description="Helical" evidence="6">
    <location>
        <begin position="335"/>
        <end position="360"/>
    </location>
</feature>
<dbReference type="PANTHER" id="PTHR42948:SF1">
    <property type="entry name" value="TRANSPORTER"/>
    <property type="match status" value="1"/>
</dbReference>
<dbReference type="Proteomes" id="UP000199040">
    <property type="component" value="Unassembled WGS sequence"/>
</dbReference>
<dbReference type="InterPro" id="IPR037272">
    <property type="entry name" value="SNS_sf"/>
</dbReference>
<dbReference type="PROSITE" id="PS50267">
    <property type="entry name" value="NA_NEUROTRAN_SYMP_3"/>
    <property type="match status" value="1"/>
</dbReference>
<comment type="subcellular location">
    <subcellularLocation>
        <location evidence="1">Membrane</location>
        <topology evidence="1">Multi-pass membrane protein</topology>
    </subcellularLocation>
</comment>
<dbReference type="EMBL" id="FOPY01000001">
    <property type="protein sequence ID" value="SFH16521.1"/>
    <property type="molecule type" value="Genomic_DNA"/>
</dbReference>
<evidence type="ECO:0000256" key="3">
    <source>
        <dbReference type="ARBA" id="ARBA00022692"/>
    </source>
</evidence>
<feature type="transmembrane region" description="Helical" evidence="6">
    <location>
        <begin position="481"/>
        <end position="499"/>
    </location>
</feature>
<feature type="transmembrane region" description="Helical" evidence="6">
    <location>
        <begin position="414"/>
        <end position="431"/>
    </location>
</feature>
<feature type="transmembrane region" description="Helical" evidence="6">
    <location>
        <begin position="66"/>
        <end position="86"/>
    </location>
</feature>
<dbReference type="InterPro" id="IPR047218">
    <property type="entry name" value="YocR/YhdH-like"/>
</dbReference>
<dbReference type="CDD" id="cd10336">
    <property type="entry name" value="SLC6sbd_Tyt1-Like"/>
    <property type="match status" value="1"/>
</dbReference>
<dbReference type="AlphaFoldDB" id="A0A1I2XWR4"/>
<evidence type="ECO:0000256" key="5">
    <source>
        <dbReference type="ARBA" id="ARBA00023136"/>
    </source>
</evidence>
<dbReference type="PRINTS" id="PR00176">
    <property type="entry name" value="NANEUSMPORT"/>
</dbReference>
<feature type="transmembrane region" description="Helical" evidence="6">
    <location>
        <begin position="33"/>
        <end position="54"/>
    </location>
</feature>
<gene>
    <name evidence="7" type="ORF">SAMN04487959_10140</name>
</gene>
<dbReference type="SUPFAM" id="SSF161070">
    <property type="entry name" value="SNF-like"/>
    <property type="match status" value="1"/>
</dbReference>
<feature type="transmembrane region" description="Helical" evidence="6">
    <location>
        <begin position="117"/>
        <end position="139"/>
    </location>
</feature>
<feature type="transmembrane region" description="Helical" evidence="6">
    <location>
        <begin position="281"/>
        <end position="303"/>
    </location>
</feature>
<keyword evidence="8" id="KW-1185">Reference proteome</keyword>
<evidence type="ECO:0000313" key="8">
    <source>
        <dbReference type="Proteomes" id="UP000199040"/>
    </source>
</evidence>
<feature type="transmembrane region" description="Helical" evidence="6">
    <location>
        <begin position="245"/>
        <end position="269"/>
    </location>
</feature>
<organism evidence="7 8">
    <name type="scientific">Modicisalibacter xianhensis</name>
    <dbReference type="NCBI Taxonomy" id="442341"/>
    <lineage>
        <taxon>Bacteria</taxon>
        <taxon>Pseudomonadati</taxon>
        <taxon>Pseudomonadota</taxon>
        <taxon>Gammaproteobacteria</taxon>
        <taxon>Oceanospirillales</taxon>
        <taxon>Halomonadaceae</taxon>
        <taxon>Modicisalibacter</taxon>
    </lineage>
</organism>
<accession>A0A1I2XWR4</accession>
<dbReference type="PANTHER" id="PTHR42948">
    <property type="entry name" value="TRANSPORTER"/>
    <property type="match status" value="1"/>
</dbReference>
<reference evidence="7 8" key="1">
    <citation type="submission" date="2016-10" db="EMBL/GenBank/DDBJ databases">
        <authorList>
            <person name="de Groot N.N."/>
        </authorList>
    </citation>
    <scope>NUCLEOTIDE SEQUENCE [LARGE SCALE GENOMIC DNA]</scope>
    <source>
        <strain evidence="7 8">CGMCC 1.6848</strain>
    </source>
</reference>
<keyword evidence="5 6" id="KW-0472">Membrane</keyword>
<keyword evidence="3 6" id="KW-0812">Transmembrane</keyword>
<feature type="transmembrane region" description="Helical" evidence="6">
    <location>
        <begin position="174"/>
        <end position="193"/>
    </location>
</feature>
<dbReference type="GO" id="GO:0016020">
    <property type="term" value="C:membrane"/>
    <property type="evidence" value="ECO:0007669"/>
    <property type="project" value="UniProtKB-SubCell"/>
</dbReference>
<feature type="transmembrane region" description="Helical" evidence="6">
    <location>
        <begin position="452"/>
        <end position="475"/>
    </location>
</feature>
<proteinExistence type="predicted"/>
<sequence length="508" mass="54648">MTALRVAMAGSSSANNKTKVFFMTTREKPNNLWVSRWGFILAATGSAVGLGNIWKFPYMTGEFGGGAFVLVYLACILAIGIPIMMVEIGYGRRGRGSPIDAIRRVARESGRSSGWSLLGWMAMLCGFMILSFYVVVAGWSVSYLWKAISGGLNADSVDGMAAIFGANNANPLNLGFWSTLVTVTTMLIVGKGVQDGIERNVRWMMPGMVIMLAIMIVYAMFSGGFGQALDFLFGFELGKLSGEGLLAAMGHAFFTLSLASGAILTYGSYLPDGSSIARTTFTVAVCDTLVALMAGLAIFPVIFANGMDPASGPGLIFMSLPLAFQQMPFGTLLEIIFFVMLTMAALTSAISMIEATVAWLNESKGISRVKASWGTGIVLWIVSTLAMLSFNVGADWTLAGKTFFDWLDYLTSRWMMPLGGLGMALLAGFVLRNEIFKAELGLSKAQHALWLFMIRYVSPLGIVVIFIDALGIMALDMGTQWPWLLGALAIFVILGELLSPRLGRQLAG</sequence>
<evidence type="ECO:0000256" key="2">
    <source>
        <dbReference type="ARBA" id="ARBA00022448"/>
    </source>
</evidence>
<dbReference type="NCBIfam" id="NF037979">
    <property type="entry name" value="Na_transp"/>
    <property type="match status" value="1"/>
</dbReference>